<proteinExistence type="inferred from homology"/>
<dbReference type="Proteomes" id="UP000257055">
    <property type="component" value="Unassembled WGS sequence"/>
</dbReference>
<sequence>MEWTATNIFLLIFVIGTVLFILYDLIVLAFWKGATKLKVALRSRGRFDGYIFFGLLVLLFALNISRNGSMSTTVLLGILSVLFFYISLFRKPHAIFKAEGFFYTFIFFPYAQIERINLSEDGILVIETGRSRLMLRPRSEADLDKMMKTIAEYK</sequence>
<dbReference type="HAMAP" id="MF_01071">
    <property type="entry name" value="UPF0266"/>
    <property type="match status" value="1"/>
</dbReference>
<evidence type="ECO:0000256" key="2">
    <source>
        <dbReference type="ARBA" id="ARBA00009962"/>
    </source>
</evidence>
<dbReference type="Pfam" id="PF06173">
    <property type="entry name" value="DUF986"/>
    <property type="match status" value="1"/>
</dbReference>
<comment type="caution">
    <text evidence="8">The sequence shown here is derived from an EMBL/GenBank/DDBJ whole genome shotgun (WGS) entry which is preliminary data.</text>
</comment>
<keyword evidence="9" id="KW-1185">Reference proteome</keyword>
<protein>
    <recommendedName>
        <fullName evidence="7">UPF0266 membrane protein UR08_07210</fullName>
    </recommendedName>
</protein>
<dbReference type="GO" id="GO:0005886">
    <property type="term" value="C:plasma membrane"/>
    <property type="evidence" value="ECO:0007669"/>
    <property type="project" value="UniProtKB-SubCell"/>
</dbReference>
<keyword evidence="3 7" id="KW-1003">Cell membrane</keyword>
<gene>
    <name evidence="8" type="ORF">UR08_07210</name>
</gene>
<keyword evidence="5 7" id="KW-1133">Transmembrane helix</keyword>
<evidence type="ECO:0000313" key="9">
    <source>
        <dbReference type="Proteomes" id="UP000257055"/>
    </source>
</evidence>
<comment type="subcellular location">
    <subcellularLocation>
        <location evidence="1 7">Cell membrane</location>
        <topology evidence="1 7">Multi-pass membrane protein</topology>
    </subcellularLocation>
</comment>
<dbReference type="EMBL" id="LARY01000002">
    <property type="protein sequence ID" value="RDX00763.1"/>
    <property type="molecule type" value="Genomic_DNA"/>
</dbReference>
<name>A0A3D8TQ40_9LIST</name>
<evidence type="ECO:0000256" key="6">
    <source>
        <dbReference type="ARBA" id="ARBA00023136"/>
    </source>
</evidence>
<dbReference type="NCBIfam" id="NF002791">
    <property type="entry name" value="PRK02913.1"/>
    <property type="match status" value="1"/>
</dbReference>
<reference evidence="9" key="1">
    <citation type="submission" date="2015-04" db="EMBL/GenBank/DDBJ databases">
        <authorList>
            <person name="Schardt J."/>
            <person name="Mueller-Herbst S."/>
            <person name="Scherer S."/>
            <person name="Huptas C."/>
        </authorList>
    </citation>
    <scope>NUCLEOTIDE SEQUENCE [LARGE SCALE GENOMIC DNA]</scope>
    <source>
        <strain evidence="9">Kiel-L1</strain>
    </source>
</reference>
<organism evidence="8 9">
    <name type="scientific">Listeria kieliensis</name>
    <dbReference type="NCBI Taxonomy" id="1621700"/>
    <lineage>
        <taxon>Bacteria</taxon>
        <taxon>Bacillati</taxon>
        <taxon>Bacillota</taxon>
        <taxon>Bacilli</taxon>
        <taxon>Bacillales</taxon>
        <taxon>Listeriaceae</taxon>
        <taxon>Listeria</taxon>
    </lineage>
</organism>
<evidence type="ECO:0000256" key="3">
    <source>
        <dbReference type="ARBA" id="ARBA00022475"/>
    </source>
</evidence>
<feature type="transmembrane region" description="Helical" evidence="7">
    <location>
        <begin position="47"/>
        <end position="64"/>
    </location>
</feature>
<evidence type="ECO:0000313" key="8">
    <source>
        <dbReference type="EMBL" id="RDX00763.1"/>
    </source>
</evidence>
<evidence type="ECO:0000256" key="7">
    <source>
        <dbReference type="HAMAP-Rule" id="MF_01071"/>
    </source>
</evidence>
<evidence type="ECO:0000256" key="5">
    <source>
        <dbReference type="ARBA" id="ARBA00022989"/>
    </source>
</evidence>
<keyword evidence="4 7" id="KW-0812">Transmembrane</keyword>
<evidence type="ECO:0000256" key="4">
    <source>
        <dbReference type="ARBA" id="ARBA00022692"/>
    </source>
</evidence>
<evidence type="ECO:0000256" key="1">
    <source>
        <dbReference type="ARBA" id="ARBA00004651"/>
    </source>
</evidence>
<dbReference type="AlphaFoldDB" id="A0A3D8TQ40"/>
<accession>A0A3D8TQ40</accession>
<feature type="transmembrane region" description="Helical" evidence="7">
    <location>
        <begin position="70"/>
        <end position="89"/>
    </location>
</feature>
<feature type="transmembrane region" description="Helical" evidence="7">
    <location>
        <begin position="6"/>
        <end position="26"/>
    </location>
</feature>
<dbReference type="InterPro" id="IPR009328">
    <property type="entry name" value="DUF986"/>
</dbReference>
<dbReference type="PIRSF" id="PIRSF020687">
    <property type="entry name" value="UCP020687"/>
    <property type="match status" value="1"/>
</dbReference>
<comment type="similarity">
    <text evidence="2 7">Belongs to the UPF0266 family.</text>
</comment>
<keyword evidence="6 7" id="KW-0472">Membrane</keyword>